<reference evidence="2 3" key="1">
    <citation type="submission" date="2017-01" db="EMBL/GenBank/DDBJ databases">
        <title>Genome sequence of Rhodoferax antarcticus ANT.BR, a psychrophilic purple nonsulfur bacterium from an Antarctic microbial mat.</title>
        <authorList>
            <person name="Baker J."/>
            <person name="Riester C."/>
            <person name="Skinner B."/>
            <person name="Newell A."/>
            <person name="Swingley W."/>
            <person name="Madigan M."/>
            <person name="Jung D."/>
            <person name="Asao M."/>
            <person name="Chen M."/>
            <person name="Loughlin P."/>
            <person name="Pan H."/>
            <person name="Lin S."/>
            <person name="Li N."/>
            <person name="Shaw J."/>
            <person name="Prado M."/>
            <person name="Sherman C."/>
            <person name="Li X."/>
            <person name="Tang J."/>
            <person name="Blankenship R."/>
            <person name="Zhao T."/>
            <person name="Touchman J."/>
            <person name="Sattley M."/>
        </authorList>
    </citation>
    <scope>NUCLEOTIDE SEQUENCE [LARGE SCALE GENOMIC DNA]</scope>
    <source>
        <strain evidence="2 3">ANT.BR</strain>
    </source>
</reference>
<sequence length="39" mass="4214">MPWHNPACIPPAPRPPSPAVASRCPLRAKSVGMTFLDDE</sequence>
<dbReference type="AlphaFoldDB" id="A0A1Q8YDT4"/>
<feature type="region of interest" description="Disordered" evidence="1">
    <location>
        <begin position="1"/>
        <end position="22"/>
    </location>
</feature>
<evidence type="ECO:0000256" key="1">
    <source>
        <dbReference type="SAM" id="MobiDB-lite"/>
    </source>
</evidence>
<organism evidence="2 3">
    <name type="scientific">Rhodoferax antarcticus ANT.BR</name>
    <dbReference type="NCBI Taxonomy" id="1111071"/>
    <lineage>
        <taxon>Bacteria</taxon>
        <taxon>Pseudomonadati</taxon>
        <taxon>Pseudomonadota</taxon>
        <taxon>Betaproteobacteria</taxon>
        <taxon>Burkholderiales</taxon>
        <taxon>Comamonadaceae</taxon>
        <taxon>Rhodoferax</taxon>
    </lineage>
</organism>
<protein>
    <submittedName>
        <fullName evidence="2">Uncharacterized protein</fullName>
    </submittedName>
</protein>
<proteinExistence type="predicted"/>
<name>A0A1Q8YDT4_9BURK</name>
<comment type="caution">
    <text evidence="2">The sequence shown here is derived from an EMBL/GenBank/DDBJ whole genome shotgun (WGS) entry which is preliminary data.</text>
</comment>
<evidence type="ECO:0000313" key="2">
    <source>
        <dbReference type="EMBL" id="OLP06221.1"/>
    </source>
</evidence>
<evidence type="ECO:0000313" key="3">
    <source>
        <dbReference type="Proteomes" id="UP000185911"/>
    </source>
</evidence>
<keyword evidence="3" id="KW-1185">Reference proteome</keyword>
<feature type="compositionally biased region" description="Pro residues" evidence="1">
    <location>
        <begin position="8"/>
        <end position="18"/>
    </location>
</feature>
<dbReference type="EMBL" id="MSYM01000013">
    <property type="protein sequence ID" value="OLP06221.1"/>
    <property type="molecule type" value="Genomic_DNA"/>
</dbReference>
<dbReference type="Proteomes" id="UP000185911">
    <property type="component" value="Unassembled WGS sequence"/>
</dbReference>
<gene>
    <name evidence="2" type="ORF">BLL52_2452</name>
</gene>
<accession>A0A1Q8YDT4</accession>